<accession>Q5KMJ2</accession>
<sequence length="179" mass="19686">MYKSRPHLVDLIPRPLYYIQFSTTPRVEKPYSSTIMKIFSTLRIISTFLVVLSASVSAKVYHVSVPDKASPGEIITAILSSSSYIQNWDDFGVIWGLVREGQECDGCIGQEIGYQNLYKDPSYPTQPGNVSLQVTIPNITTGSYTFVAAVPHLVGASGETGINYFTQAIELVSSAKIRV</sequence>
<dbReference type="HOGENOM" id="CLU_2812272_0_0_1"/>
<dbReference type="PaxDb" id="214684-Q5KMJ2"/>
<dbReference type="OrthoDB" id="2568025at2759"/>
<dbReference type="AlphaFoldDB" id="Q5KMJ2"/>
<organism evidence="1 2">
    <name type="scientific">Cryptococcus deneoformans (strain JEC21 / ATCC MYA-565)</name>
    <name type="common">Cryptococcus neoformans var. neoformans serotype D</name>
    <dbReference type="NCBI Taxonomy" id="214684"/>
    <lineage>
        <taxon>Eukaryota</taxon>
        <taxon>Fungi</taxon>
        <taxon>Dikarya</taxon>
        <taxon>Basidiomycota</taxon>
        <taxon>Agaricomycotina</taxon>
        <taxon>Tremellomycetes</taxon>
        <taxon>Tremellales</taxon>
        <taxon>Cryptococcaceae</taxon>
        <taxon>Cryptococcus</taxon>
        <taxon>Cryptococcus neoformans species complex</taxon>
    </lineage>
</organism>
<dbReference type="Proteomes" id="UP000002149">
    <property type="component" value="Chromosome 2"/>
</dbReference>
<dbReference type="VEuPathDB" id="FungiDB:CNB01510"/>
<dbReference type="InParanoid" id="Q5KMJ2"/>
<dbReference type="KEGG" id="cne:CNB01510"/>
<gene>
    <name evidence="1" type="ordered locus">CNB01510</name>
</gene>
<name>Q5KMJ2_CRYD1</name>
<evidence type="ECO:0000313" key="2">
    <source>
        <dbReference type="Proteomes" id="UP000002149"/>
    </source>
</evidence>
<dbReference type="eggNOG" id="ENOG502TN8G">
    <property type="taxonomic scope" value="Eukaryota"/>
</dbReference>
<dbReference type="GeneID" id="3255829"/>
<reference evidence="1 2" key="1">
    <citation type="journal article" date="2005" name="Science">
        <title>The genome of the basidiomycetous yeast and human pathogen Cryptococcus neoformans.</title>
        <authorList>
            <person name="Loftus B.J."/>
            <person name="Fung E."/>
            <person name="Roncaglia P."/>
            <person name="Rowley D."/>
            <person name="Amedeo P."/>
            <person name="Bruno D."/>
            <person name="Vamathevan J."/>
            <person name="Miranda M."/>
            <person name="Anderson I.J."/>
            <person name="Fraser J.A."/>
            <person name="Allen J.E."/>
            <person name="Bosdet I.E."/>
            <person name="Brent M.R."/>
            <person name="Chiu R."/>
            <person name="Doering T.L."/>
            <person name="Donlin M.J."/>
            <person name="D'Souza C.A."/>
            <person name="Fox D.S."/>
            <person name="Grinberg V."/>
            <person name="Fu J."/>
            <person name="Fukushima M."/>
            <person name="Haas B.J."/>
            <person name="Huang J.C."/>
            <person name="Janbon G."/>
            <person name="Jones S.J."/>
            <person name="Koo H.L."/>
            <person name="Krzywinski M.I."/>
            <person name="Kwon-Chung J.K."/>
            <person name="Lengeler K.B."/>
            <person name="Maiti R."/>
            <person name="Marra M.A."/>
            <person name="Marra R.E."/>
            <person name="Mathewson C.A."/>
            <person name="Mitchell T.G."/>
            <person name="Pertea M."/>
            <person name="Riggs F.R."/>
            <person name="Salzberg S.L."/>
            <person name="Schein J.E."/>
            <person name="Shvartsbeyn A."/>
            <person name="Shin H."/>
            <person name="Shumway M."/>
            <person name="Specht C.A."/>
            <person name="Suh B.B."/>
            <person name="Tenney A."/>
            <person name="Utterback T.R."/>
            <person name="Wickes B.L."/>
            <person name="Wortman J.R."/>
            <person name="Wye N.H."/>
            <person name="Kronstad J.W."/>
            <person name="Lodge J.K."/>
            <person name="Heitman J."/>
            <person name="Davis R.W."/>
            <person name="Fraser C.M."/>
            <person name="Hyman R.W."/>
        </authorList>
    </citation>
    <scope>NUCLEOTIDE SEQUENCE [LARGE SCALE GENOMIC DNA]</scope>
    <source>
        <strain evidence="2">JEC21 / ATCC MYA-565</strain>
    </source>
</reference>
<dbReference type="InterPro" id="IPR045469">
    <property type="entry name" value="Nis1"/>
</dbReference>
<proteinExistence type="predicted"/>
<evidence type="ECO:0000313" key="1">
    <source>
        <dbReference type="EMBL" id="AAW41516.2"/>
    </source>
</evidence>
<dbReference type="Pfam" id="PF19271">
    <property type="entry name" value="Nis1"/>
    <property type="match status" value="1"/>
</dbReference>
<dbReference type="EMBL" id="AE017342">
    <property type="protein sequence ID" value="AAW41516.2"/>
    <property type="molecule type" value="Genomic_DNA"/>
</dbReference>
<protein>
    <submittedName>
        <fullName evidence="1">Uncharacterized protein</fullName>
    </submittedName>
</protein>
<dbReference type="RefSeq" id="XP_024512131.1">
    <property type="nucleotide sequence ID" value="XM_024656479.1"/>
</dbReference>
<keyword evidence="2" id="KW-1185">Reference proteome</keyword>